<comment type="caution">
    <text evidence="10">The sequence shown here is derived from an EMBL/GenBank/DDBJ whole genome shotgun (WGS) entry which is preliminary data.</text>
</comment>
<gene>
    <name evidence="10" type="ORF">ENR23_08830</name>
</gene>
<keyword evidence="3" id="KW-0479">Metal-binding</keyword>
<keyword evidence="2" id="KW-0349">Heme</keyword>
<feature type="transmembrane region" description="Helical" evidence="8">
    <location>
        <begin position="817"/>
        <end position="840"/>
    </location>
</feature>
<keyword evidence="8" id="KW-1133">Transmembrane helix</keyword>
<feature type="transmembrane region" description="Helical" evidence="8">
    <location>
        <begin position="698"/>
        <end position="719"/>
    </location>
</feature>
<evidence type="ECO:0000256" key="3">
    <source>
        <dbReference type="ARBA" id="ARBA00022723"/>
    </source>
</evidence>
<dbReference type="Gene3D" id="1.10.1130.10">
    <property type="entry name" value="Flavocytochrome C3, Chain A"/>
    <property type="match status" value="2"/>
</dbReference>
<proteinExistence type="predicted"/>
<dbReference type="SUPFAM" id="SSF48695">
    <property type="entry name" value="Multiheme cytochromes"/>
    <property type="match status" value="3"/>
</dbReference>
<evidence type="ECO:0000256" key="5">
    <source>
        <dbReference type="ARBA" id="ARBA00022982"/>
    </source>
</evidence>
<feature type="domain" description="Class III cytochrome C" evidence="9">
    <location>
        <begin position="330"/>
        <end position="429"/>
    </location>
</feature>
<keyword evidence="4" id="KW-0732">Signal</keyword>
<feature type="transmembrane region" description="Helical" evidence="8">
    <location>
        <begin position="860"/>
        <end position="877"/>
    </location>
</feature>
<evidence type="ECO:0000256" key="1">
    <source>
        <dbReference type="ARBA" id="ARBA00022448"/>
    </source>
</evidence>
<dbReference type="GO" id="GO:0016020">
    <property type="term" value="C:membrane"/>
    <property type="evidence" value="ECO:0007669"/>
    <property type="project" value="InterPro"/>
</dbReference>
<evidence type="ECO:0000256" key="6">
    <source>
        <dbReference type="ARBA" id="ARBA00023004"/>
    </source>
</evidence>
<accession>A0A832I1P6</accession>
<keyword evidence="8" id="KW-0812">Transmembrane</keyword>
<protein>
    <recommendedName>
        <fullName evidence="9">Class III cytochrome C domain-containing protein</fullName>
    </recommendedName>
</protein>
<dbReference type="GO" id="GO:0009055">
    <property type="term" value="F:electron transfer activity"/>
    <property type="evidence" value="ECO:0007669"/>
    <property type="project" value="InterPro"/>
</dbReference>
<dbReference type="GO" id="GO:0022904">
    <property type="term" value="P:respiratory electron transport chain"/>
    <property type="evidence" value="ECO:0007669"/>
    <property type="project" value="InterPro"/>
</dbReference>
<dbReference type="Pfam" id="PF02085">
    <property type="entry name" value="Cytochrom_CIII"/>
    <property type="match status" value="1"/>
</dbReference>
<feature type="transmembrane region" description="Helical" evidence="8">
    <location>
        <begin position="640"/>
        <end position="666"/>
    </location>
</feature>
<dbReference type="GO" id="GO:0020037">
    <property type="term" value="F:heme binding"/>
    <property type="evidence" value="ECO:0007669"/>
    <property type="project" value="InterPro"/>
</dbReference>
<evidence type="ECO:0000313" key="10">
    <source>
        <dbReference type="EMBL" id="HGZ43514.1"/>
    </source>
</evidence>
<dbReference type="InterPro" id="IPR016174">
    <property type="entry name" value="Di-haem_cyt_TM"/>
</dbReference>
<keyword evidence="8" id="KW-0472">Membrane</keyword>
<feature type="transmembrane region" description="Helical" evidence="8">
    <location>
        <begin position="739"/>
        <end position="760"/>
    </location>
</feature>
<dbReference type="SUPFAM" id="SSF81342">
    <property type="entry name" value="Transmembrane di-heme cytochromes"/>
    <property type="match status" value="1"/>
</dbReference>
<keyword evidence="1" id="KW-0813">Transport</keyword>
<sequence>MTTQVGGSGPRVDGSESTMRHGAGGRRAMARAVAAGLVALSLAAGFAGWRVEAQERALPGSEDCVMCHQPGRPGRRVADEAPKFDAAALRASPHADLACDQCHADLKGKELPHAARLKRVDCGACHIRERQQHDESLHGVAEKRGERLAPTCKSCHGTHDVRRTADPRAATYPANIPLLCNRCHREGSPVASFSHTPPDSILQNYQESIHGEGLFRKGLLTTATCVSCHSAHHQLPHTDRRSSIHRDNIATTCQQCHVRIEEVHAKVVRGELWEKAPHQVPACVDCHEPHKIRRVFYAQGMADADCMACHAKRDLTGTRDGETVSMFVDRSELGHSRHQKVRCAQCHVGATPSAMRPCSTVQPRVDCSTCHAEVVQTYQRSVHGQLAARGSPDAPECVDCHGDHGILGKNETASRTFARNVPTLCGDCHRTGRKAALRYTGSQTQILEHYAESIHGKGLLKSGLVVTATCADCHTAHGELPKADPASSVHPRNVAQTCAQCHRGIYEQFQASVHSAAVSKSKDRLPTCADCHSAHTIGRAETQDFKLEVMSTCGNCHRALAETYFDTYHGKVSKLGYTKTAKCYDCHGAHDILPASDPRSHLSRDRIVETCASCHPGSNRRFAGYLTHATHHDPKKYPALFFAFWAMTGLLVGTFFMAGAHTLAWLPRSLAYRRMLKAEHALESPMHVRRFPKLYRNLHIMVITSFIALAITGMTLKFSYAPWAWWLARLLGGFEAAGFIHRVGALMTFAYFGIHLVDLFRRKRESGKSWAQFITGPGGMMFSATDLKEFIGSFKWFLGKGPRPQYGRWTYWEKFDYFAVFWGVAVIGLSGLMLWFPTFFTRFLPGWVLNVATIIHSDEALLAVGFIFTVHFFNTHFRPEKFPMDTVIFTGGIPLDEFKKDRPREYEELVRSGRLEEHLVPAPDPRDVRKWRIFGWIALSLGIGLILLILYAAIFTYR</sequence>
<dbReference type="GO" id="GO:0046872">
    <property type="term" value="F:metal ion binding"/>
    <property type="evidence" value="ECO:0007669"/>
    <property type="project" value="UniProtKB-KW"/>
</dbReference>
<dbReference type="InterPro" id="IPR051829">
    <property type="entry name" value="Multiheme_Cytochr_ET"/>
</dbReference>
<feature type="region of interest" description="Disordered" evidence="7">
    <location>
        <begin position="1"/>
        <end position="24"/>
    </location>
</feature>
<dbReference type="InterPro" id="IPR036280">
    <property type="entry name" value="Multihaem_cyt_sf"/>
</dbReference>
<evidence type="ECO:0000259" key="9">
    <source>
        <dbReference type="Pfam" id="PF02085"/>
    </source>
</evidence>
<evidence type="ECO:0000256" key="8">
    <source>
        <dbReference type="SAM" id="Phobius"/>
    </source>
</evidence>
<keyword evidence="5" id="KW-0249">Electron transport</keyword>
<organism evidence="10">
    <name type="scientific">Eiseniibacteriota bacterium</name>
    <dbReference type="NCBI Taxonomy" id="2212470"/>
    <lineage>
        <taxon>Bacteria</taxon>
        <taxon>Candidatus Eiseniibacteriota</taxon>
    </lineage>
</organism>
<dbReference type="InterPro" id="IPR020942">
    <property type="entry name" value="Cyt_c_III_dom"/>
</dbReference>
<evidence type="ECO:0000256" key="2">
    <source>
        <dbReference type="ARBA" id="ARBA00022617"/>
    </source>
</evidence>
<dbReference type="EMBL" id="DSQF01000018">
    <property type="protein sequence ID" value="HGZ43514.1"/>
    <property type="molecule type" value="Genomic_DNA"/>
</dbReference>
<name>A0A832I1P6_UNCEI</name>
<evidence type="ECO:0000256" key="7">
    <source>
        <dbReference type="SAM" id="MobiDB-lite"/>
    </source>
</evidence>
<reference evidence="10" key="1">
    <citation type="journal article" date="2020" name="mSystems">
        <title>Genome- and Community-Level Interaction Insights into Carbon Utilization and Element Cycling Functions of Hydrothermarchaeota in Hydrothermal Sediment.</title>
        <authorList>
            <person name="Zhou Z."/>
            <person name="Liu Y."/>
            <person name="Xu W."/>
            <person name="Pan J."/>
            <person name="Luo Z.H."/>
            <person name="Li M."/>
        </authorList>
    </citation>
    <scope>NUCLEOTIDE SEQUENCE [LARGE SCALE GENOMIC DNA]</scope>
    <source>
        <strain evidence="10">SpSt-381</strain>
    </source>
</reference>
<feature type="transmembrane region" description="Helical" evidence="8">
    <location>
        <begin position="933"/>
        <end position="954"/>
    </location>
</feature>
<dbReference type="Gene3D" id="1.10.780.10">
    <property type="entry name" value="Hydroxylamine Oxidoreductase, Chain A, domain 1"/>
    <property type="match status" value="1"/>
</dbReference>
<dbReference type="CDD" id="cd08168">
    <property type="entry name" value="Cytochrom_C3"/>
    <property type="match status" value="2"/>
</dbReference>
<keyword evidence="6" id="KW-0408">Iron</keyword>
<dbReference type="AlphaFoldDB" id="A0A832I1P6"/>
<dbReference type="Gene3D" id="3.90.10.10">
    <property type="entry name" value="Cytochrome C3"/>
    <property type="match status" value="2"/>
</dbReference>
<dbReference type="Gene3D" id="1.20.950.20">
    <property type="entry name" value="Transmembrane di-heme cytochromes, Chain C"/>
    <property type="match status" value="1"/>
</dbReference>
<evidence type="ECO:0000256" key="4">
    <source>
        <dbReference type="ARBA" id="ARBA00022729"/>
    </source>
</evidence>
<dbReference type="PANTHER" id="PTHR35038">
    <property type="entry name" value="DISSIMILATORY SULFITE REDUCTASE SIRA"/>
    <property type="match status" value="1"/>
</dbReference>